<evidence type="ECO:0008006" key="4">
    <source>
        <dbReference type="Google" id="ProtNLM"/>
    </source>
</evidence>
<dbReference type="SMART" id="SM00028">
    <property type="entry name" value="TPR"/>
    <property type="match status" value="4"/>
</dbReference>
<feature type="repeat" description="TPR" evidence="1">
    <location>
        <begin position="74"/>
        <end position="107"/>
    </location>
</feature>
<keyword evidence="1" id="KW-0802">TPR repeat</keyword>
<dbReference type="Proteomes" id="UP000252355">
    <property type="component" value="Unassembled WGS sequence"/>
</dbReference>
<reference evidence="2 3" key="1">
    <citation type="submission" date="2018-05" db="EMBL/GenBank/DDBJ databases">
        <title>A metagenomic window into the 2 km-deep terrestrial subsurface aquifer revealed taxonomically and functionally diverse microbial community comprising novel uncultured bacterial lineages.</title>
        <authorList>
            <person name="Kadnikov V.V."/>
            <person name="Mardanov A.V."/>
            <person name="Beletsky A.V."/>
            <person name="Banks D."/>
            <person name="Pimenov N.V."/>
            <person name="Frank Y.A."/>
            <person name="Karnachuk O.V."/>
            <person name="Ravin N.V."/>
        </authorList>
    </citation>
    <scope>NUCLEOTIDE SEQUENCE [LARGE SCALE GENOMIC DNA]</scope>
    <source>
        <strain evidence="2">BY5</strain>
    </source>
</reference>
<proteinExistence type="predicted"/>
<evidence type="ECO:0000313" key="3">
    <source>
        <dbReference type="Proteomes" id="UP000252355"/>
    </source>
</evidence>
<dbReference type="PROSITE" id="PS50005">
    <property type="entry name" value="TPR"/>
    <property type="match status" value="2"/>
</dbReference>
<dbReference type="Gene3D" id="1.25.40.10">
    <property type="entry name" value="Tetratricopeptide repeat domain"/>
    <property type="match status" value="2"/>
</dbReference>
<dbReference type="EMBL" id="QOQW01000020">
    <property type="protein sequence ID" value="RCK78678.1"/>
    <property type="molecule type" value="Genomic_DNA"/>
</dbReference>
<dbReference type="AlphaFoldDB" id="A0A367ZKR2"/>
<gene>
    <name evidence="2" type="ORF">OZSIB_1205</name>
</gene>
<protein>
    <recommendedName>
        <fullName evidence="4">Tetratricopeptide repeat protein</fullName>
    </recommendedName>
</protein>
<dbReference type="InterPro" id="IPR019734">
    <property type="entry name" value="TPR_rpt"/>
</dbReference>
<name>A0A367ZKR2_9BACT</name>
<sequence>MNDETRQLIASYKIEGDIHLKNQEWGPARIAYEKALEEFDRIQSEEEFELVTADDKELRTQIEEALGQASFQLAQQHREWGLDALKSKDYARAVEEFEEAIDLAGEDNLPFLEEVKQLLDKARVKNRDHELYEELTPFVERGDDFRRAGNYAEAILEYQEALKAIAGLPPTHRFVSYLREALRECRRQLIKPYLVRIHRAIHAGKPAHAHNLLKRAMLLLDETDLVYRAFLTQIRDAIPVPPPAEVEEGEEVESPETWAKAIRDYEEALDLYSSFTLSDPLSPAYTGVNIYEDRFLSARRNLANLYKSRGDRFRDQLKLEKAIRSYKEALKLYPRSDRLFHETFREMKKLRAQLNQPSLPATAK</sequence>
<evidence type="ECO:0000313" key="2">
    <source>
        <dbReference type="EMBL" id="RCK78678.1"/>
    </source>
</evidence>
<evidence type="ECO:0000256" key="1">
    <source>
        <dbReference type="PROSITE-ProRule" id="PRU00339"/>
    </source>
</evidence>
<dbReference type="InterPro" id="IPR011990">
    <property type="entry name" value="TPR-like_helical_dom_sf"/>
</dbReference>
<accession>A0A367ZKR2</accession>
<feature type="repeat" description="TPR" evidence="1">
    <location>
        <begin position="303"/>
        <end position="336"/>
    </location>
</feature>
<comment type="caution">
    <text evidence="2">The sequence shown here is derived from an EMBL/GenBank/DDBJ whole genome shotgun (WGS) entry which is preliminary data.</text>
</comment>
<organism evidence="2 3">
    <name type="scientific">Candidatus Ozemobacter sibiricus</name>
    <dbReference type="NCBI Taxonomy" id="2268124"/>
    <lineage>
        <taxon>Bacteria</taxon>
        <taxon>Candidatus Ozemobacteria</taxon>
        <taxon>Candidatus Ozemobacterales</taxon>
        <taxon>Candidatus Ozemobacteraceae</taxon>
        <taxon>Candidatus Ozemobacter</taxon>
    </lineage>
</organism>
<dbReference type="SUPFAM" id="SSF48452">
    <property type="entry name" value="TPR-like"/>
    <property type="match status" value="1"/>
</dbReference>